<evidence type="ECO:0000313" key="1">
    <source>
        <dbReference type="EMBL" id="MFC3860994.1"/>
    </source>
</evidence>
<dbReference type="RefSeq" id="WP_380077452.1">
    <property type="nucleotide sequence ID" value="NZ_JBHRZF010000114.1"/>
</dbReference>
<evidence type="ECO:0000313" key="2">
    <source>
        <dbReference type="Proteomes" id="UP001595748"/>
    </source>
</evidence>
<organism evidence="1 2">
    <name type="scientific">Deinococcus antarcticus</name>
    <dbReference type="NCBI Taxonomy" id="1298767"/>
    <lineage>
        <taxon>Bacteria</taxon>
        <taxon>Thermotogati</taxon>
        <taxon>Deinococcota</taxon>
        <taxon>Deinococci</taxon>
        <taxon>Deinococcales</taxon>
        <taxon>Deinococcaceae</taxon>
        <taxon>Deinococcus</taxon>
    </lineage>
</organism>
<accession>A0ABV8A5N1</accession>
<reference evidence="2" key="1">
    <citation type="journal article" date="2019" name="Int. J. Syst. Evol. Microbiol.">
        <title>The Global Catalogue of Microorganisms (GCM) 10K type strain sequencing project: providing services to taxonomists for standard genome sequencing and annotation.</title>
        <authorList>
            <consortium name="The Broad Institute Genomics Platform"/>
            <consortium name="The Broad Institute Genome Sequencing Center for Infectious Disease"/>
            <person name="Wu L."/>
            <person name="Ma J."/>
        </authorList>
    </citation>
    <scope>NUCLEOTIDE SEQUENCE [LARGE SCALE GENOMIC DNA]</scope>
    <source>
        <strain evidence="2">CCTCC AB 2013263</strain>
    </source>
</reference>
<dbReference type="Proteomes" id="UP001595748">
    <property type="component" value="Unassembled WGS sequence"/>
</dbReference>
<comment type="caution">
    <text evidence="1">The sequence shown here is derived from an EMBL/GenBank/DDBJ whole genome shotgun (WGS) entry which is preliminary data.</text>
</comment>
<keyword evidence="2" id="KW-1185">Reference proteome</keyword>
<name>A0ABV8A5N1_9DEIO</name>
<gene>
    <name evidence="1" type="ORF">ACFOPQ_09500</name>
</gene>
<protein>
    <submittedName>
        <fullName evidence="1">Uncharacterized protein</fullName>
    </submittedName>
</protein>
<proteinExistence type="predicted"/>
<sequence>MTAMPQHSISVTLRWVPGSMHLVRFLAWGRTFVVALANVTFLTPLAQSPLYLKGSVLVSMSDVSLSESEQRVFDELGRAAGRDNVLALRA</sequence>
<dbReference type="EMBL" id="JBHRZF010000114">
    <property type="protein sequence ID" value="MFC3860994.1"/>
    <property type="molecule type" value="Genomic_DNA"/>
</dbReference>